<reference evidence="9" key="1">
    <citation type="submission" date="2018-05" db="EMBL/GenBank/DDBJ databases">
        <title>Azospirillum thermophila sp. nov., a novel isolated from hot spring.</title>
        <authorList>
            <person name="Zhao Z."/>
        </authorList>
    </citation>
    <scope>NUCLEOTIDE SEQUENCE [LARGE SCALE GENOMIC DNA]</scope>
    <source>
        <strain evidence="9">CFH 70021</strain>
        <plasmid evidence="9">unnamed2</plasmid>
    </source>
</reference>
<feature type="transmembrane region" description="Helical" evidence="7">
    <location>
        <begin position="187"/>
        <end position="208"/>
    </location>
</feature>
<dbReference type="OrthoDB" id="9786493at2"/>
<accession>A0A2S2CYW4</accession>
<feature type="compositionally biased region" description="Low complexity" evidence="6">
    <location>
        <begin position="12"/>
        <end position="21"/>
    </location>
</feature>
<dbReference type="GO" id="GO:0005886">
    <property type="term" value="C:plasma membrane"/>
    <property type="evidence" value="ECO:0007669"/>
    <property type="project" value="TreeGrafter"/>
</dbReference>
<evidence type="ECO:0000256" key="4">
    <source>
        <dbReference type="ARBA" id="ARBA00023136"/>
    </source>
</evidence>
<dbReference type="PANTHER" id="PTHR30520">
    <property type="entry name" value="FORMATE TRANSPORTER-RELATED"/>
    <property type="match status" value="1"/>
</dbReference>
<dbReference type="GO" id="GO:0015499">
    <property type="term" value="F:formate transmembrane transporter activity"/>
    <property type="evidence" value="ECO:0007669"/>
    <property type="project" value="TreeGrafter"/>
</dbReference>
<evidence type="ECO:0000256" key="3">
    <source>
        <dbReference type="ARBA" id="ARBA00022989"/>
    </source>
</evidence>
<keyword evidence="3 7" id="KW-1133">Transmembrane helix</keyword>
<evidence type="ECO:0000256" key="6">
    <source>
        <dbReference type="SAM" id="MobiDB-lite"/>
    </source>
</evidence>
<proteinExistence type="inferred from homology"/>
<dbReference type="EMBL" id="CP029357">
    <property type="protein sequence ID" value="AWK89668.1"/>
    <property type="molecule type" value="Genomic_DNA"/>
</dbReference>
<dbReference type="KEGG" id="azz:DEW08_27165"/>
<dbReference type="Gene3D" id="1.20.1080.10">
    <property type="entry name" value="Glycerol uptake facilitator protein"/>
    <property type="match status" value="1"/>
</dbReference>
<keyword evidence="2 7" id="KW-0812">Transmembrane</keyword>
<evidence type="ECO:0000256" key="5">
    <source>
        <dbReference type="ARBA" id="ARBA00049660"/>
    </source>
</evidence>
<keyword evidence="9" id="KW-1185">Reference proteome</keyword>
<evidence type="ECO:0000313" key="8">
    <source>
        <dbReference type="EMBL" id="AWK89668.1"/>
    </source>
</evidence>
<dbReference type="InterPro" id="IPR023271">
    <property type="entry name" value="Aquaporin-like"/>
</dbReference>
<dbReference type="PANTHER" id="PTHR30520:SF6">
    <property type="entry name" value="FORMATE_NITRATE FAMILY TRANSPORTER (EUROFUNG)"/>
    <property type="match status" value="1"/>
</dbReference>
<dbReference type="Pfam" id="PF01226">
    <property type="entry name" value="Form_Nir_trans"/>
    <property type="match status" value="1"/>
</dbReference>
<dbReference type="AlphaFoldDB" id="A0A2S2CYW4"/>
<protein>
    <submittedName>
        <fullName evidence="8">Formate transporter FocA</fullName>
    </submittedName>
</protein>
<evidence type="ECO:0000256" key="7">
    <source>
        <dbReference type="SAM" id="Phobius"/>
    </source>
</evidence>
<feature type="transmembrane region" description="Helical" evidence="7">
    <location>
        <begin position="270"/>
        <end position="296"/>
    </location>
</feature>
<evidence type="ECO:0000313" key="9">
    <source>
        <dbReference type="Proteomes" id="UP000245629"/>
    </source>
</evidence>
<feature type="transmembrane region" description="Helical" evidence="7">
    <location>
        <begin position="215"/>
        <end position="240"/>
    </location>
</feature>
<evidence type="ECO:0000256" key="1">
    <source>
        <dbReference type="ARBA" id="ARBA00004141"/>
    </source>
</evidence>
<dbReference type="RefSeq" id="WP_109333194.1">
    <property type="nucleotide sequence ID" value="NZ_CP029357.1"/>
</dbReference>
<feature type="transmembrane region" description="Helical" evidence="7">
    <location>
        <begin position="56"/>
        <end position="78"/>
    </location>
</feature>
<gene>
    <name evidence="8" type="ORF">DEW08_27165</name>
</gene>
<geneLocation type="plasmid" evidence="8 9">
    <name>unnamed2</name>
</geneLocation>
<evidence type="ECO:0000256" key="2">
    <source>
        <dbReference type="ARBA" id="ARBA00022692"/>
    </source>
</evidence>
<name>A0A2S2CYW4_9PROT</name>
<dbReference type="InterPro" id="IPR000292">
    <property type="entry name" value="For/NO2_transpt"/>
</dbReference>
<dbReference type="InterPro" id="IPR024002">
    <property type="entry name" value="For/NO2_transpt_CS"/>
</dbReference>
<dbReference type="PROSITE" id="PS01006">
    <property type="entry name" value="FORMATE_NITRITE_TP_2"/>
    <property type="match status" value="1"/>
</dbReference>
<keyword evidence="8" id="KW-0614">Plasmid</keyword>
<comment type="similarity">
    <text evidence="5">Belongs to the FNT transporter (TC 1.A.16) family.</text>
</comment>
<sequence length="305" mass="31917">MDTYDVRSPEQPAAASPVPYAPSGQTPALDALLPDAIALAAENLGVKKASYDTATLFVLAILAGAFIALGGMIATVVMSGAEGMMPFGVTKLLGGLVFSLGLVLVIVGGAQLFTGDALMVMAWASGRLTARQMMRVWTLVWIGNFVGALGTALLVFLSGQYGFGHGAVGAQAMYIATAKSGLPTGQAFFLGILCNVLVCLAVWLALGARSVTDKILAITLPVSAFVAAGFEHCVANMYFIPLGLLIERGAPDAFWADIGHRFPPIDVAHYLVNLAAVTAGNWIGGALLVGAVYWFIYRRPSRRAH</sequence>
<feature type="region of interest" description="Disordered" evidence="6">
    <location>
        <begin position="1"/>
        <end position="21"/>
    </location>
</feature>
<keyword evidence="4 7" id="KW-0472">Membrane</keyword>
<comment type="subcellular location">
    <subcellularLocation>
        <location evidence="1">Membrane</location>
        <topology evidence="1">Multi-pass membrane protein</topology>
    </subcellularLocation>
</comment>
<feature type="transmembrane region" description="Helical" evidence="7">
    <location>
        <begin position="98"/>
        <end position="124"/>
    </location>
</feature>
<organism evidence="8 9">
    <name type="scientific">Azospirillum thermophilum</name>
    <dbReference type="NCBI Taxonomy" id="2202148"/>
    <lineage>
        <taxon>Bacteria</taxon>
        <taxon>Pseudomonadati</taxon>
        <taxon>Pseudomonadota</taxon>
        <taxon>Alphaproteobacteria</taxon>
        <taxon>Rhodospirillales</taxon>
        <taxon>Azospirillaceae</taxon>
        <taxon>Azospirillum</taxon>
    </lineage>
</organism>
<dbReference type="Proteomes" id="UP000245629">
    <property type="component" value="Plasmid unnamed2"/>
</dbReference>
<feature type="transmembrane region" description="Helical" evidence="7">
    <location>
        <begin position="136"/>
        <end position="157"/>
    </location>
</feature>